<dbReference type="GO" id="GO:0004844">
    <property type="term" value="F:uracil DNA N-glycosylase activity"/>
    <property type="evidence" value="ECO:0007669"/>
    <property type="project" value="InterPro"/>
</dbReference>
<evidence type="ECO:0000256" key="4">
    <source>
        <dbReference type="ARBA" id="ARBA00018429"/>
    </source>
</evidence>
<comment type="function">
    <text evidence="2">Excises uracil residues from the DNA which can arise as a result of misincorporation of dUMP residues by DNA polymerase or due to deamination of cytosine.</text>
</comment>
<dbReference type="GO" id="GO:0097510">
    <property type="term" value="P:base-excision repair, AP site formation via deaminated base removal"/>
    <property type="evidence" value="ECO:0007669"/>
    <property type="project" value="TreeGrafter"/>
</dbReference>
<evidence type="ECO:0000256" key="7">
    <source>
        <dbReference type="ARBA" id="ARBA00023204"/>
    </source>
</evidence>
<dbReference type="PANTHER" id="PTHR11264:SF8">
    <property type="entry name" value="URACIL-DNA GLYCOSYLASE-LIKE DOMAIN-CONTAINING PROTEIN"/>
    <property type="match status" value="1"/>
</dbReference>
<gene>
    <name evidence="9" type="ORF">ENK44_05360</name>
</gene>
<protein>
    <recommendedName>
        <fullName evidence="4">Uracil-DNA glycosylase</fullName>
        <ecNumber evidence="3">3.2.2.27</ecNumber>
    </recommendedName>
</protein>
<dbReference type="Pfam" id="PF03167">
    <property type="entry name" value="UDG"/>
    <property type="match status" value="1"/>
</dbReference>
<name>A0A7V4U0M6_CALAY</name>
<dbReference type="InterPro" id="IPR005122">
    <property type="entry name" value="Uracil-DNA_glycosylase-like"/>
</dbReference>
<evidence type="ECO:0000256" key="5">
    <source>
        <dbReference type="ARBA" id="ARBA00022763"/>
    </source>
</evidence>
<evidence type="ECO:0000256" key="3">
    <source>
        <dbReference type="ARBA" id="ARBA00012030"/>
    </source>
</evidence>
<dbReference type="Gene3D" id="3.40.470.10">
    <property type="entry name" value="Uracil-DNA glycosylase-like domain"/>
    <property type="match status" value="1"/>
</dbReference>
<feature type="domain" description="Uracil-DNA glycosylase-like" evidence="8">
    <location>
        <begin position="48"/>
        <end position="223"/>
    </location>
</feature>
<sequence>MRLPANWENFLAKAIDFSDFYPKLDKLVGQMDPVIPSAENIFHVFRWVPPDRVRCVLFGEDPYPRLSSANGIAFWDAEIDTWHTKTNGNALKNILKALLVAEGQATYHTSIAECRQIATKIQMKQPPQLFRFWLEQGVLLINTALTYGGSDHKKAHFAFWQPFHQALIRMLNCRETAPFYILWGRKAWRLEEDILPTLNDPYRIIKQGHPTFIHQFLNKNNPQYSPFQTIKKKTKLLWI</sequence>
<proteinExistence type="predicted"/>
<dbReference type="Proteomes" id="UP000885779">
    <property type="component" value="Unassembled WGS sequence"/>
</dbReference>
<keyword evidence="7" id="KW-0234">DNA repair</keyword>
<evidence type="ECO:0000256" key="2">
    <source>
        <dbReference type="ARBA" id="ARBA00002631"/>
    </source>
</evidence>
<keyword evidence="6" id="KW-0378">Hydrolase</keyword>
<evidence type="ECO:0000256" key="6">
    <source>
        <dbReference type="ARBA" id="ARBA00022801"/>
    </source>
</evidence>
<dbReference type="AlphaFoldDB" id="A0A7V4U0M6"/>
<organism evidence="9">
    <name type="scientific">Caldithrix abyssi</name>
    <dbReference type="NCBI Taxonomy" id="187145"/>
    <lineage>
        <taxon>Bacteria</taxon>
        <taxon>Pseudomonadati</taxon>
        <taxon>Calditrichota</taxon>
        <taxon>Calditrichia</taxon>
        <taxon>Calditrichales</taxon>
        <taxon>Calditrichaceae</taxon>
        <taxon>Caldithrix</taxon>
    </lineage>
</organism>
<evidence type="ECO:0000313" key="9">
    <source>
        <dbReference type="EMBL" id="HGY55107.1"/>
    </source>
</evidence>
<dbReference type="EC" id="3.2.2.27" evidence="3"/>
<dbReference type="SUPFAM" id="SSF52141">
    <property type="entry name" value="Uracil-DNA glycosylase-like"/>
    <property type="match status" value="1"/>
</dbReference>
<evidence type="ECO:0000256" key="1">
    <source>
        <dbReference type="ARBA" id="ARBA00001400"/>
    </source>
</evidence>
<comment type="caution">
    <text evidence="9">The sequence shown here is derived from an EMBL/GenBank/DDBJ whole genome shotgun (WGS) entry which is preliminary data.</text>
</comment>
<accession>A0A7V4U0M6</accession>
<keyword evidence="5" id="KW-0227">DNA damage</keyword>
<dbReference type="EMBL" id="DRQG01000049">
    <property type="protein sequence ID" value="HGY55107.1"/>
    <property type="molecule type" value="Genomic_DNA"/>
</dbReference>
<reference evidence="9" key="1">
    <citation type="journal article" date="2020" name="mSystems">
        <title>Genome- and Community-Level Interaction Insights into Carbon Utilization and Element Cycling Functions of Hydrothermarchaeota in Hydrothermal Sediment.</title>
        <authorList>
            <person name="Zhou Z."/>
            <person name="Liu Y."/>
            <person name="Xu W."/>
            <person name="Pan J."/>
            <person name="Luo Z.H."/>
            <person name="Li M."/>
        </authorList>
    </citation>
    <scope>NUCLEOTIDE SEQUENCE [LARGE SCALE GENOMIC DNA]</scope>
    <source>
        <strain evidence="9">HyVt-577</strain>
    </source>
</reference>
<evidence type="ECO:0000259" key="8">
    <source>
        <dbReference type="Pfam" id="PF03167"/>
    </source>
</evidence>
<dbReference type="InterPro" id="IPR002043">
    <property type="entry name" value="UDG_fam1"/>
</dbReference>
<comment type="catalytic activity">
    <reaction evidence="1">
        <text>Hydrolyzes single-stranded DNA or mismatched double-stranded DNA and polynucleotides, releasing free uracil.</text>
        <dbReference type="EC" id="3.2.2.27"/>
    </reaction>
</comment>
<dbReference type="InterPro" id="IPR036895">
    <property type="entry name" value="Uracil-DNA_glycosylase-like_sf"/>
</dbReference>
<dbReference type="PANTHER" id="PTHR11264">
    <property type="entry name" value="URACIL-DNA GLYCOSYLASE"/>
    <property type="match status" value="1"/>
</dbReference>